<gene>
    <name evidence="3" type="ORF">EG327_007868</name>
</gene>
<evidence type="ECO:0000313" key="3">
    <source>
        <dbReference type="EMBL" id="KAE9977057.1"/>
    </source>
</evidence>
<feature type="chain" id="PRO_5034906304" description="Secreted protein" evidence="2">
    <location>
        <begin position="18"/>
        <end position="77"/>
    </location>
</feature>
<evidence type="ECO:0000256" key="2">
    <source>
        <dbReference type="SAM" id="SignalP"/>
    </source>
</evidence>
<feature type="region of interest" description="Disordered" evidence="1">
    <location>
        <begin position="18"/>
        <end position="44"/>
    </location>
</feature>
<evidence type="ECO:0000256" key="1">
    <source>
        <dbReference type="SAM" id="MobiDB-lite"/>
    </source>
</evidence>
<name>A0A8H3UTT2_VENIN</name>
<dbReference type="EMBL" id="WNWR01000481">
    <property type="protein sequence ID" value="KAE9977057.1"/>
    <property type="molecule type" value="Genomic_DNA"/>
</dbReference>
<sequence>MKFIVITALFLVASAAGAPTEHGTDPLEGSYSAPQTLVQGSADDTTKMERQPVAVKIAIGFVDSPGTQHNILLPRIF</sequence>
<feature type="signal peptide" evidence="2">
    <location>
        <begin position="1"/>
        <end position="17"/>
    </location>
</feature>
<organism evidence="3 4">
    <name type="scientific">Venturia inaequalis</name>
    <name type="common">Apple scab fungus</name>
    <dbReference type="NCBI Taxonomy" id="5025"/>
    <lineage>
        <taxon>Eukaryota</taxon>
        <taxon>Fungi</taxon>
        <taxon>Dikarya</taxon>
        <taxon>Ascomycota</taxon>
        <taxon>Pezizomycotina</taxon>
        <taxon>Dothideomycetes</taxon>
        <taxon>Pleosporomycetidae</taxon>
        <taxon>Venturiales</taxon>
        <taxon>Venturiaceae</taxon>
        <taxon>Venturia</taxon>
    </lineage>
</organism>
<proteinExistence type="predicted"/>
<protein>
    <recommendedName>
        <fullName evidence="5">Secreted protein</fullName>
    </recommendedName>
</protein>
<feature type="compositionally biased region" description="Polar residues" evidence="1">
    <location>
        <begin position="32"/>
        <end position="43"/>
    </location>
</feature>
<evidence type="ECO:0000313" key="4">
    <source>
        <dbReference type="Proteomes" id="UP000490939"/>
    </source>
</evidence>
<accession>A0A8H3UTT2</accession>
<keyword evidence="2" id="KW-0732">Signal</keyword>
<comment type="caution">
    <text evidence="3">The sequence shown here is derived from an EMBL/GenBank/DDBJ whole genome shotgun (WGS) entry which is preliminary data.</text>
</comment>
<keyword evidence="4" id="KW-1185">Reference proteome</keyword>
<dbReference type="AlphaFoldDB" id="A0A8H3UTT2"/>
<dbReference type="Proteomes" id="UP000490939">
    <property type="component" value="Unassembled WGS sequence"/>
</dbReference>
<evidence type="ECO:0008006" key="5">
    <source>
        <dbReference type="Google" id="ProtNLM"/>
    </source>
</evidence>
<reference evidence="3 4" key="1">
    <citation type="submission" date="2019-07" db="EMBL/GenBank/DDBJ databases">
        <title>Venturia inaequalis Genome Resource.</title>
        <authorList>
            <person name="Lichtner F.J."/>
        </authorList>
    </citation>
    <scope>NUCLEOTIDE SEQUENCE [LARGE SCALE GENOMIC DNA]</scope>
    <source>
        <strain evidence="3 4">DMI_063113</strain>
    </source>
</reference>